<organism evidence="4 5">
    <name type="scientific">Actinorugispora endophytica</name>
    <dbReference type="NCBI Taxonomy" id="1605990"/>
    <lineage>
        <taxon>Bacteria</taxon>
        <taxon>Bacillati</taxon>
        <taxon>Actinomycetota</taxon>
        <taxon>Actinomycetes</taxon>
        <taxon>Streptosporangiales</taxon>
        <taxon>Nocardiopsidaceae</taxon>
        <taxon>Actinorugispora</taxon>
    </lineage>
</organism>
<dbReference type="InterPro" id="IPR028082">
    <property type="entry name" value="Peripla_BP_I"/>
</dbReference>
<dbReference type="InterPro" id="IPR028081">
    <property type="entry name" value="Leu-bd"/>
</dbReference>
<protein>
    <submittedName>
        <fullName evidence="4">Amino acid/amide ABC transporter substrate-binding protein (HAAT family)</fullName>
    </submittedName>
</protein>
<sequence>MPSKKALGYTAAIAALALGLAGCTGGGESGGEGGGEGDALQFGYVFPETGDLSFLGPPQIAGAEYAIDEINAAGGVLGQEVPAILPGDEANDAAQANDAADRLLGQDVDAILGAAASGMTMAIIDRVTGAEVVQCSGSNTAPDLSTYDDGGYYFRTAPSDLLQGPVLAETIVGDGHQSVAVAYRADDYGEGLSASVVESLEALGAEVVAQESYDPAGTNFDSVVQAVSNSEPDAVALISFEEGVQVIAGLLEADINADQMYSADGLNDPELGNSVDSGDPSVIAGFKGTAPAVDNPEFDEGLQEFAPDLTAFQYAPQVYDCAMAVALAAEAAESTDPTVFVEQMPAITSGETECSAFAECRDILAEGGTIDFQGASGPLDFDENGDVSSASIGIYEFGDDGAHSFADYVVATP</sequence>
<dbReference type="Gene3D" id="3.40.50.2300">
    <property type="match status" value="2"/>
</dbReference>
<accession>A0A4R6UN44</accession>
<dbReference type="AlphaFoldDB" id="A0A4R6UN44"/>
<gene>
    <name evidence="4" type="ORF">EV190_11877</name>
</gene>
<dbReference type="Pfam" id="PF13458">
    <property type="entry name" value="Peripla_BP_6"/>
    <property type="match status" value="1"/>
</dbReference>
<dbReference type="PROSITE" id="PS51257">
    <property type="entry name" value="PROKAR_LIPOPROTEIN"/>
    <property type="match status" value="1"/>
</dbReference>
<keyword evidence="2" id="KW-0732">Signal</keyword>
<dbReference type="OrthoDB" id="7337537at2"/>
<evidence type="ECO:0000256" key="1">
    <source>
        <dbReference type="ARBA" id="ARBA00010062"/>
    </source>
</evidence>
<dbReference type="Proteomes" id="UP000295281">
    <property type="component" value="Unassembled WGS sequence"/>
</dbReference>
<comment type="similarity">
    <text evidence="1">Belongs to the leucine-binding protein family.</text>
</comment>
<dbReference type="CDD" id="cd06346">
    <property type="entry name" value="PBP1_ABC_ligand_binding-like"/>
    <property type="match status" value="1"/>
</dbReference>
<dbReference type="InterPro" id="IPR051010">
    <property type="entry name" value="BCAA_transport"/>
</dbReference>
<feature type="domain" description="Leucine-binding protein" evidence="3">
    <location>
        <begin position="41"/>
        <end position="347"/>
    </location>
</feature>
<keyword evidence="5" id="KW-1185">Reference proteome</keyword>
<dbReference type="PANTHER" id="PTHR30483:SF6">
    <property type="entry name" value="PERIPLASMIC BINDING PROTEIN OF ABC TRANSPORTER FOR NATURAL AMINO ACIDS"/>
    <property type="match status" value="1"/>
</dbReference>
<evidence type="ECO:0000313" key="4">
    <source>
        <dbReference type="EMBL" id="TDQ48540.1"/>
    </source>
</evidence>
<dbReference type="SUPFAM" id="SSF53822">
    <property type="entry name" value="Periplasmic binding protein-like I"/>
    <property type="match status" value="1"/>
</dbReference>
<evidence type="ECO:0000256" key="2">
    <source>
        <dbReference type="ARBA" id="ARBA00022729"/>
    </source>
</evidence>
<dbReference type="EMBL" id="SNYN01000018">
    <property type="protein sequence ID" value="TDQ48540.1"/>
    <property type="molecule type" value="Genomic_DNA"/>
</dbReference>
<reference evidence="4 5" key="1">
    <citation type="submission" date="2019-03" db="EMBL/GenBank/DDBJ databases">
        <title>Genomic Encyclopedia of Type Strains, Phase IV (KMG-IV): sequencing the most valuable type-strain genomes for metagenomic binning, comparative biology and taxonomic classification.</title>
        <authorList>
            <person name="Goeker M."/>
        </authorList>
    </citation>
    <scope>NUCLEOTIDE SEQUENCE [LARGE SCALE GENOMIC DNA]</scope>
    <source>
        <strain evidence="4 5">DSM 46770</strain>
    </source>
</reference>
<dbReference type="RefSeq" id="WP_133742715.1">
    <property type="nucleotide sequence ID" value="NZ_SNYN01000018.1"/>
</dbReference>
<dbReference type="PANTHER" id="PTHR30483">
    <property type="entry name" value="LEUCINE-SPECIFIC-BINDING PROTEIN"/>
    <property type="match status" value="1"/>
</dbReference>
<comment type="caution">
    <text evidence="4">The sequence shown here is derived from an EMBL/GenBank/DDBJ whole genome shotgun (WGS) entry which is preliminary data.</text>
</comment>
<proteinExistence type="inferred from homology"/>
<name>A0A4R6UN44_9ACTN</name>
<evidence type="ECO:0000259" key="3">
    <source>
        <dbReference type="Pfam" id="PF13458"/>
    </source>
</evidence>
<evidence type="ECO:0000313" key="5">
    <source>
        <dbReference type="Proteomes" id="UP000295281"/>
    </source>
</evidence>